<reference evidence="1" key="1">
    <citation type="submission" date="2018-10" db="EMBL/GenBank/DDBJ databases">
        <title>Extensive Diversity of RNA Viruses in Australian Ticks.</title>
        <authorList>
            <person name="Harvey E."/>
            <person name="Rose K."/>
            <person name="Eden J.-S."/>
            <person name="Lo N."/>
            <person name="Abeyasuriya T."/>
            <person name="Shi M."/>
            <person name="Doggett S.L."/>
            <person name="Holmes E.C."/>
        </authorList>
    </citation>
    <scope>NUCLEOTIDE SEQUENCE</scope>
</reference>
<protein>
    <submittedName>
        <fullName evidence="1">Uncharacterized protein</fullName>
    </submittedName>
</protein>
<accession>A0A3G3BTR4</accession>
<evidence type="ECO:0000313" key="1">
    <source>
        <dbReference type="EMBL" id="AYP67544.1"/>
    </source>
</evidence>
<name>A0A3G3BTR4_9VIRU</name>
<proteinExistence type="predicted"/>
<dbReference type="EMBL" id="MK026571">
    <property type="protein sequence ID" value="AYP67544.1"/>
    <property type="molecule type" value="Genomic_RNA"/>
</dbReference>
<sequence>MAMFYREEMMWFTAFTDAQYRVDDTYTIYDHKSQSSEADLILSRGSNAALVQPGSNVPLTPERSDRPPTVLKPELTAEWPPHLNAPYPQPKIASGKMSAILDAKGLQNFEGQPITLTVDFVTNATTTYVTKTHELTIDVGELIADAVLLVPTRWAVNAYALRAYAVFAGVVKSALKNACVINIGWKWQHGNIIDDKYDGIGFSLAVTGGIRTSLAVFAKPQSARVSRDTSPALREKRQVPQHCGCGQPGCCAASPSSPIQPPANLIEKD</sequence>
<organism evidence="1">
    <name type="scientific">Blue fish point virus</name>
    <dbReference type="NCBI Taxonomy" id="2485865"/>
    <lineage>
        <taxon>Viruses</taxon>
        <taxon>Riboviria</taxon>
    </lineage>
</organism>